<dbReference type="Pfam" id="PF00535">
    <property type="entry name" value="Glycos_transf_2"/>
    <property type="match status" value="1"/>
</dbReference>
<dbReference type="InterPro" id="IPR029044">
    <property type="entry name" value="Nucleotide-diphossugar_trans"/>
</dbReference>
<dbReference type="CDD" id="cd02511">
    <property type="entry name" value="Beta4Glucosyltransferase"/>
    <property type="match status" value="1"/>
</dbReference>
<dbReference type="EMBL" id="BAABKD010000008">
    <property type="protein sequence ID" value="GAA5087859.1"/>
    <property type="molecule type" value="Genomic_DNA"/>
</dbReference>
<keyword evidence="2" id="KW-1133">Transmembrane helix</keyword>
<dbReference type="Proteomes" id="UP001500227">
    <property type="component" value="Unassembled WGS sequence"/>
</dbReference>
<evidence type="ECO:0000313" key="4">
    <source>
        <dbReference type="EMBL" id="GAA5087859.1"/>
    </source>
</evidence>
<dbReference type="PANTHER" id="PTHR43630:SF2">
    <property type="entry name" value="GLYCOSYLTRANSFERASE"/>
    <property type="match status" value="1"/>
</dbReference>
<comment type="similarity">
    <text evidence="1">Belongs to the glycosyltransferase 2 family. WaaE/KdtX subfamily.</text>
</comment>
<feature type="domain" description="Glycosyltransferase 2-like" evidence="3">
    <location>
        <begin position="3"/>
        <end position="129"/>
    </location>
</feature>
<keyword evidence="5" id="KW-1185">Reference proteome</keyword>
<dbReference type="Gene3D" id="3.90.550.10">
    <property type="entry name" value="Spore Coat Polysaccharide Biosynthesis Protein SpsA, Chain A"/>
    <property type="match status" value="1"/>
</dbReference>
<dbReference type="PANTHER" id="PTHR43630">
    <property type="entry name" value="POLY-BETA-1,6-N-ACETYL-D-GLUCOSAMINE SYNTHASE"/>
    <property type="match status" value="1"/>
</dbReference>
<evidence type="ECO:0000256" key="1">
    <source>
        <dbReference type="ARBA" id="ARBA00038494"/>
    </source>
</evidence>
<protein>
    <submittedName>
        <fullName evidence="4">Glycosyltransferase family 2 protein</fullName>
    </submittedName>
</protein>
<keyword evidence="2" id="KW-0472">Membrane</keyword>
<evidence type="ECO:0000259" key="3">
    <source>
        <dbReference type="Pfam" id="PF00535"/>
    </source>
</evidence>
<feature type="transmembrane region" description="Helical" evidence="2">
    <location>
        <begin position="193"/>
        <end position="211"/>
    </location>
</feature>
<organism evidence="4 5">
    <name type="scientific">Paenalcaligenes hermetiae</name>
    <dbReference type="NCBI Taxonomy" id="1157987"/>
    <lineage>
        <taxon>Bacteria</taxon>
        <taxon>Pseudomonadati</taxon>
        <taxon>Pseudomonadota</taxon>
        <taxon>Betaproteobacteria</taxon>
        <taxon>Burkholderiales</taxon>
        <taxon>Alcaligenaceae</taxon>
        <taxon>Paenalcaligenes</taxon>
    </lineage>
</organism>
<sequence length="257" mass="28774">MLSVIIITKNEQAHIAECIASVSFATEIIVLDSGSTDATCQIARELGAKVYHTTHWPGFGPQKNKALDLATQPWVLSLDADERVPASLAQEIQATLTNPQADAYTVARKSSFGDRWIQHSGWWPDRLVRLFKRDQGRFKDVAVHESVVVQGVTADLQGYLLHYPYDSLETLITKTNQYSSAAAQQLHERGKRIGLLGIVAKAFWTFVRIYVIRRGFLDGKEGFILAGVAAAGSFFRYSKLWFLNKNVHWKPTPPTDE</sequence>
<evidence type="ECO:0000256" key="2">
    <source>
        <dbReference type="SAM" id="Phobius"/>
    </source>
</evidence>
<comment type="caution">
    <text evidence="4">The sequence shown here is derived from an EMBL/GenBank/DDBJ whole genome shotgun (WGS) entry which is preliminary data.</text>
</comment>
<dbReference type="InterPro" id="IPR001173">
    <property type="entry name" value="Glyco_trans_2-like"/>
</dbReference>
<keyword evidence="2" id="KW-0812">Transmembrane</keyword>
<name>A0ABP9LY62_9BURK</name>
<gene>
    <name evidence="4" type="ORF">GCM10023337_08770</name>
</gene>
<reference evidence="5" key="1">
    <citation type="journal article" date="2019" name="Int. J. Syst. Evol. Microbiol.">
        <title>The Global Catalogue of Microorganisms (GCM) 10K type strain sequencing project: providing services to taxonomists for standard genome sequencing and annotation.</title>
        <authorList>
            <consortium name="The Broad Institute Genomics Platform"/>
            <consortium name="The Broad Institute Genome Sequencing Center for Infectious Disease"/>
            <person name="Wu L."/>
            <person name="Ma J."/>
        </authorList>
    </citation>
    <scope>NUCLEOTIDE SEQUENCE [LARGE SCALE GENOMIC DNA]</scope>
    <source>
        <strain evidence="5">JCM 18423</strain>
    </source>
</reference>
<dbReference type="SUPFAM" id="SSF53448">
    <property type="entry name" value="Nucleotide-diphospho-sugar transferases"/>
    <property type="match status" value="1"/>
</dbReference>
<proteinExistence type="inferred from homology"/>
<evidence type="ECO:0000313" key="5">
    <source>
        <dbReference type="Proteomes" id="UP001500227"/>
    </source>
</evidence>
<accession>A0ABP9LY62</accession>
<feature type="transmembrane region" description="Helical" evidence="2">
    <location>
        <begin position="223"/>
        <end position="242"/>
    </location>
</feature>